<evidence type="ECO:0000313" key="3">
    <source>
        <dbReference type="Proteomes" id="UP000265618"/>
    </source>
</evidence>
<accession>A0A9K3CVE1</accession>
<dbReference type="InterPro" id="IPR027408">
    <property type="entry name" value="PNPase/RNase_PH_dom_sf"/>
</dbReference>
<dbReference type="Gene3D" id="3.30.230.70">
    <property type="entry name" value="GHMP Kinase, N-terminal domain"/>
    <property type="match status" value="1"/>
</dbReference>
<feature type="chain" id="PRO_5039888850" evidence="1">
    <location>
        <begin position="19"/>
        <end position="137"/>
    </location>
</feature>
<keyword evidence="1" id="KW-0732">Signal</keyword>
<evidence type="ECO:0000313" key="2">
    <source>
        <dbReference type="EMBL" id="GIQ83911.1"/>
    </source>
</evidence>
<name>A0A9K3CVE1_9EUKA</name>
<keyword evidence="3" id="KW-1185">Reference proteome</keyword>
<sequence>MLNCASLSLCLSGIPLEATLVAVGVAVFDKHKREGTCVVLDPLSSEERVAECSGAIVFRAGARRHVLVPGVDGEEMDVGYKTSPPVCVGVHTVGAYHTYESVRQSVAGGVDTLSMAVEEVADTFRKVVRRGTALTFK</sequence>
<dbReference type="Proteomes" id="UP000265618">
    <property type="component" value="Unassembled WGS sequence"/>
</dbReference>
<protein>
    <submittedName>
        <fullName evidence="2">Uncharacterized protein</fullName>
    </submittedName>
</protein>
<organism evidence="2 3">
    <name type="scientific">Kipferlia bialata</name>
    <dbReference type="NCBI Taxonomy" id="797122"/>
    <lineage>
        <taxon>Eukaryota</taxon>
        <taxon>Metamonada</taxon>
        <taxon>Carpediemonas-like organisms</taxon>
        <taxon>Kipferlia</taxon>
    </lineage>
</organism>
<proteinExistence type="predicted"/>
<dbReference type="AlphaFoldDB" id="A0A9K3CVE1"/>
<feature type="signal peptide" evidence="1">
    <location>
        <begin position="1"/>
        <end position="18"/>
    </location>
</feature>
<comment type="caution">
    <text evidence="2">The sequence shown here is derived from an EMBL/GenBank/DDBJ whole genome shotgun (WGS) entry which is preliminary data.</text>
</comment>
<evidence type="ECO:0000256" key="1">
    <source>
        <dbReference type="SAM" id="SignalP"/>
    </source>
</evidence>
<reference evidence="2 3" key="1">
    <citation type="journal article" date="2018" name="PLoS ONE">
        <title>The draft genome of Kipferlia bialata reveals reductive genome evolution in fornicate parasites.</title>
        <authorList>
            <person name="Tanifuji G."/>
            <person name="Takabayashi S."/>
            <person name="Kume K."/>
            <person name="Takagi M."/>
            <person name="Nakayama T."/>
            <person name="Kamikawa R."/>
            <person name="Inagaki Y."/>
            <person name="Hashimoto T."/>
        </authorList>
    </citation>
    <scope>NUCLEOTIDE SEQUENCE [LARGE SCALE GENOMIC DNA]</scope>
    <source>
        <strain evidence="2">NY0173</strain>
    </source>
</reference>
<gene>
    <name evidence="2" type="ORF">KIPB_005316</name>
</gene>
<dbReference type="EMBL" id="BDIP01001229">
    <property type="protein sequence ID" value="GIQ83911.1"/>
    <property type="molecule type" value="Genomic_DNA"/>
</dbReference>